<evidence type="ECO:0000256" key="2">
    <source>
        <dbReference type="SAM" id="Phobius"/>
    </source>
</evidence>
<keyword evidence="3" id="KW-0966">Cell projection</keyword>
<keyword evidence="2" id="KW-0812">Transmembrane</keyword>
<keyword evidence="2" id="KW-1133">Transmembrane helix</keyword>
<protein>
    <submittedName>
        <fullName evidence="3">Flagellar biosynthesis protein FlhB</fullName>
    </submittedName>
</protein>
<evidence type="ECO:0000313" key="4">
    <source>
        <dbReference type="Proteomes" id="UP000011820"/>
    </source>
</evidence>
<name>A0ABM5NE91_LIBAS</name>
<comment type="similarity">
    <text evidence="1">Belongs to the type III secretion exporter family.</text>
</comment>
<organism evidence="3 4">
    <name type="scientific">Candidatus Liberibacter asiaticus str. gxpsy</name>
    <dbReference type="NCBI Taxonomy" id="1174529"/>
    <lineage>
        <taxon>Bacteria</taxon>
        <taxon>Pseudomonadati</taxon>
        <taxon>Pseudomonadota</taxon>
        <taxon>Alphaproteobacteria</taxon>
        <taxon>Hyphomicrobiales</taxon>
        <taxon>Rhizobiaceae</taxon>
        <taxon>Liberibacter</taxon>
    </lineage>
</organism>
<proteinExistence type="inferred from homology"/>
<keyword evidence="2" id="KW-0472">Membrane</keyword>
<evidence type="ECO:0000313" key="3">
    <source>
        <dbReference type="EMBL" id="AGH16874.1"/>
    </source>
</evidence>
<sequence length="354" mass="40361">MSENDAPDNKTEAPSSKKIEDALNEGNAPISREASLFSSILACLIYLLFFFSPGIYSVTSDLHVLLASATQRKLEDISHIVFLLTHLSLSASRLVIPGLLLFMMFGIGSYLIQRIPVLNLNHVKPSFKRVSLREGIKRIYSINNLVNFMKSFVKIILVGTIITISLTENYFTMLDFISANPHSILYHAFFTVRKVLIMILLFIATLTVLDIGWSYHQWYSKLKMSKQEIKDEIKQSYGNPIIKNRQKSIARSRIRHKMMEATSRATIIITNPTHYALALRYIQTENDAPVLVAKGQNLIAKKMRKIAYEHNIPIFEEPSLARSLFKQVPINSAIPPVFYKAVAQLIYKIYHKKI</sequence>
<dbReference type="Proteomes" id="UP000011820">
    <property type="component" value="Chromosome"/>
</dbReference>
<dbReference type="Gene3D" id="3.40.1690.10">
    <property type="entry name" value="secretion proteins EscU"/>
    <property type="match status" value="1"/>
</dbReference>
<dbReference type="Gene3D" id="6.10.250.2080">
    <property type="match status" value="1"/>
</dbReference>
<keyword evidence="3" id="KW-0969">Cilium</keyword>
<dbReference type="GeneID" id="93076877"/>
<reference evidence="3 4" key="1">
    <citation type="journal article" date="2013" name="Genome Announc.">
        <title>Complete Genome Sequence of a Chinese Strain of 'Candidatus Liberibacter asiaticus'.</title>
        <authorList>
            <person name="Lin H."/>
            <person name="Han C.S."/>
            <person name="Liu B."/>
            <person name="Lou B."/>
            <person name="Bai X."/>
            <person name="Deng C."/>
            <person name="Civerolo E.L."/>
            <person name="Gupta G."/>
        </authorList>
    </citation>
    <scope>NUCLEOTIDE SEQUENCE [LARGE SCALE GENOMIC DNA]</scope>
    <source>
        <strain evidence="4">gxpsy</strain>
    </source>
</reference>
<gene>
    <name evidence="3" type="ORF">WSI_02520</name>
</gene>
<dbReference type="InterPro" id="IPR006135">
    <property type="entry name" value="T3SS_substrate_exporter"/>
</dbReference>
<dbReference type="SUPFAM" id="SSF160544">
    <property type="entry name" value="EscU C-terminal domain-like"/>
    <property type="match status" value="1"/>
</dbReference>
<feature type="transmembrane region" description="Helical" evidence="2">
    <location>
        <begin position="195"/>
        <end position="215"/>
    </location>
</feature>
<feature type="transmembrane region" description="Helical" evidence="2">
    <location>
        <begin position="145"/>
        <end position="166"/>
    </location>
</feature>
<dbReference type="InterPro" id="IPR029025">
    <property type="entry name" value="T3SS_substrate_exporter_C"/>
</dbReference>
<evidence type="ECO:0000256" key="1">
    <source>
        <dbReference type="ARBA" id="ARBA00010690"/>
    </source>
</evidence>
<dbReference type="RefSeq" id="WP_015452471.1">
    <property type="nucleotide sequence ID" value="NC_020549.1"/>
</dbReference>
<dbReference type="PANTHER" id="PTHR30531:SF12">
    <property type="entry name" value="FLAGELLAR BIOSYNTHETIC PROTEIN FLHB"/>
    <property type="match status" value="1"/>
</dbReference>
<dbReference type="PRINTS" id="PR00950">
    <property type="entry name" value="TYPE3IMSPROT"/>
</dbReference>
<dbReference type="PANTHER" id="PTHR30531">
    <property type="entry name" value="FLAGELLAR BIOSYNTHETIC PROTEIN FLHB"/>
    <property type="match status" value="1"/>
</dbReference>
<accession>A0ABM5NE91</accession>
<feature type="transmembrane region" description="Helical" evidence="2">
    <location>
        <begin position="36"/>
        <end position="56"/>
    </location>
</feature>
<keyword evidence="4" id="KW-1185">Reference proteome</keyword>
<feature type="transmembrane region" description="Helical" evidence="2">
    <location>
        <begin position="94"/>
        <end position="112"/>
    </location>
</feature>
<keyword evidence="3" id="KW-0282">Flagellum</keyword>
<dbReference type="Pfam" id="PF01312">
    <property type="entry name" value="Bac_export_2"/>
    <property type="match status" value="1"/>
</dbReference>
<dbReference type="EMBL" id="CP004005">
    <property type="protein sequence ID" value="AGH16874.1"/>
    <property type="molecule type" value="Genomic_DNA"/>
</dbReference>